<dbReference type="EMBL" id="GGEC01078448">
    <property type="protein sequence ID" value="MBX58932.1"/>
    <property type="molecule type" value="Transcribed_RNA"/>
</dbReference>
<proteinExistence type="predicted"/>
<sequence>MISQNQAELLRKPMKWDFSWVMRRLPMNVGIGKIILLDIPHKSRAFCLSHSTGRDDDTKFYIFMLGVGISYLSSCSIVQNSRCFGSVLFGIKDATKCM</sequence>
<name>A0A2P2PVZ6_RHIMU</name>
<accession>A0A2P2PVZ6</accession>
<protein>
    <submittedName>
        <fullName evidence="1">Uncharacterized protein</fullName>
    </submittedName>
</protein>
<evidence type="ECO:0000313" key="1">
    <source>
        <dbReference type="EMBL" id="MBX58932.1"/>
    </source>
</evidence>
<dbReference type="AlphaFoldDB" id="A0A2P2PVZ6"/>
<reference evidence="1" key="1">
    <citation type="submission" date="2018-02" db="EMBL/GenBank/DDBJ databases">
        <title>Rhizophora mucronata_Transcriptome.</title>
        <authorList>
            <person name="Meera S.P."/>
            <person name="Sreeshan A."/>
            <person name="Augustine A."/>
        </authorList>
    </citation>
    <scope>NUCLEOTIDE SEQUENCE</scope>
    <source>
        <tissue evidence="1">Leaf</tissue>
    </source>
</reference>
<organism evidence="1">
    <name type="scientific">Rhizophora mucronata</name>
    <name type="common">Asiatic mangrove</name>
    <dbReference type="NCBI Taxonomy" id="61149"/>
    <lineage>
        <taxon>Eukaryota</taxon>
        <taxon>Viridiplantae</taxon>
        <taxon>Streptophyta</taxon>
        <taxon>Embryophyta</taxon>
        <taxon>Tracheophyta</taxon>
        <taxon>Spermatophyta</taxon>
        <taxon>Magnoliopsida</taxon>
        <taxon>eudicotyledons</taxon>
        <taxon>Gunneridae</taxon>
        <taxon>Pentapetalae</taxon>
        <taxon>rosids</taxon>
        <taxon>fabids</taxon>
        <taxon>Malpighiales</taxon>
        <taxon>Rhizophoraceae</taxon>
        <taxon>Rhizophora</taxon>
    </lineage>
</organism>